<dbReference type="Pfam" id="PF01040">
    <property type="entry name" value="UbiA"/>
    <property type="match status" value="1"/>
</dbReference>
<feature type="transmembrane region" description="Helical" evidence="8">
    <location>
        <begin position="154"/>
        <end position="174"/>
    </location>
</feature>
<dbReference type="FunFam" id="1.10.357.140:FF:000007">
    <property type="entry name" value="1,4-dihydroxy-2-naphthoate octaprenyltransferase"/>
    <property type="match status" value="1"/>
</dbReference>
<keyword evidence="2 8" id="KW-0474">Menaquinone biosynthesis</keyword>
<evidence type="ECO:0000313" key="10">
    <source>
        <dbReference type="EMBL" id="BCJ86213.1"/>
    </source>
</evidence>
<dbReference type="InterPro" id="IPR000537">
    <property type="entry name" value="UbiA_prenyltransferase"/>
</dbReference>
<evidence type="ECO:0000256" key="1">
    <source>
        <dbReference type="ARBA" id="ARBA00004141"/>
    </source>
</evidence>
<comment type="similarity">
    <text evidence="8">Belongs to the MenA family. Type 1 subfamily.</text>
</comment>
<evidence type="ECO:0000256" key="6">
    <source>
        <dbReference type="ARBA" id="ARBA00022989"/>
    </source>
</evidence>
<dbReference type="EC" id="2.5.1.74" evidence="8 9"/>
<evidence type="ECO:0000256" key="4">
    <source>
        <dbReference type="ARBA" id="ARBA00022679"/>
    </source>
</evidence>
<feature type="transmembrane region" description="Helical" evidence="8">
    <location>
        <begin position="280"/>
        <end position="301"/>
    </location>
</feature>
<keyword evidence="11" id="KW-1185">Reference proteome</keyword>
<evidence type="ECO:0000256" key="9">
    <source>
        <dbReference type="NCBIfam" id="TIGR00751"/>
    </source>
</evidence>
<evidence type="ECO:0000256" key="2">
    <source>
        <dbReference type="ARBA" id="ARBA00022428"/>
    </source>
</evidence>
<keyword evidence="3 8" id="KW-1003">Cell membrane</keyword>
<dbReference type="NCBIfam" id="NF004749">
    <property type="entry name" value="PRK06080.1-1"/>
    <property type="match status" value="1"/>
</dbReference>
<feature type="transmembrane region" description="Helical" evidence="8">
    <location>
        <begin position="46"/>
        <end position="67"/>
    </location>
</feature>
<comment type="subcellular location">
    <subcellularLocation>
        <location evidence="8">Cell membrane</location>
        <topology evidence="8">Multi-pass membrane protein</topology>
    </subcellularLocation>
    <subcellularLocation>
        <location evidence="1">Membrane</location>
        <topology evidence="1">Multi-pass membrane protein</topology>
    </subcellularLocation>
</comment>
<dbReference type="AlphaFoldDB" id="A0A7I8D7S5"/>
<evidence type="ECO:0000313" key="11">
    <source>
        <dbReference type="Proteomes" id="UP000593802"/>
    </source>
</evidence>
<dbReference type="PANTHER" id="PTHR13929">
    <property type="entry name" value="1,4-DIHYDROXY-2-NAPHTHOATE OCTAPRENYLTRANSFERASE"/>
    <property type="match status" value="1"/>
</dbReference>
<keyword evidence="6 8" id="KW-1133">Transmembrane helix</keyword>
<dbReference type="InterPro" id="IPR004657">
    <property type="entry name" value="MenA"/>
</dbReference>
<evidence type="ECO:0000256" key="5">
    <source>
        <dbReference type="ARBA" id="ARBA00022692"/>
    </source>
</evidence>
<feature type="transmembrane region" description="Helical" evidence="8">
    <location>
        <begin position="20"/>
        <end position="40"/>
    </location>
</feature>
<proteinExistence type="inferred from homology"/>
<accession>A0A7I8D7S5</accession>
<dbReference type="UniPathway" id="UPA00079">
    <property type="reaction ID" value="UER00168"/>
</dbReference>
<comment type="catalytic activity">
    <reaction evidence="8">
        <text>an all-trans-polyprenyl diphosphate + 1,4-dihydroxy-2-naphthoate + H(+) = a 2-demethylmenaquinol + CO2 + diphosphate</text>
        <dbReference type="Rhea" id="RHEA:26478"/>
        <dbReference type="Rhea" id="RHEA-COMP:9563"/>
        <dbReference type="Rhea" id="RHEA-COMP:9564"/>
        <dbReference type="ChEBI" id="CHEBI:11173"/>
        <dbReference type="ChEBI" id="CHEBI:15378"/>
        <dbReference type="ChEBI" id="CHEBI:16526"/>
        <dbReference type="ChEBI" id="CHEBI:33019"/>
        <dbReference type="ChEBI" id="CHEBI:55437"/>
        <dbReference type="ChEBI" id="CHEBI:58914"/>
        <dbReference type="EC" id="2.5.1.74"/>
    </reaction>
</comment>
<dbReference type="PIRSF" id="PIRSF005355">
    <property type="entry name" value="UBIAD1"/>
    <property type="match status" value="1"/>
</dbReference>
<dbReference type="InterPro" id="IPR026046">
    <property type="entry name" value="UBIAD1"/>
</dbReference>
<dbReference type="CDD" id="cd13962">
    <property type="entry name" value="PT_UbiA_UBIAD1"/>
    <property type="match status" value="1"/>
</dbReference>
<comment type="function">
    <text evidence="8">Conversion of 1,4-dihydroxy-2-naphthoate (DHNA) to demethylmenaquinone (DMK).</text>
</comment>
<keyword evidence="7 8" id="KW-0472">Membrane</keyword>
<evidence type="ECO:0000256" key="3">
    <source>
        <dbReference type="ARBA" id="ARBA00022475"/>
    </source>
</evidence>
<dbReference type="KEGG" id="eff:skT53_11980"/>
<dbReference type="GO" id="GO:0042371">
    <property type="term" value="P:vitamin K biosynthetic process"/>
    <property type="evidence" value="ECO:0007669"/>
    <property type="project" value="TreeGrafter"/>
</dbReference>
<evidence type="ECO:0000256" key="7">
    <source>
        <dbReference type="ARBA" id="ARBA00023136"/>
    </source>
</evidence>
<dbReference type="PANTHER" id="PTHR13929:SF0">
    <property type="entry name" value="UBIA PRENYLTRANSFERASE DOMAIN-CONTAINING PROTEIN 1"/>
    <property type="match status" value="1"/>
</dbReference>
<dbReference type="GO" id="GO:0046428">
    <property type="term" value="F:1,4-dihydroxy-2-naphthoate polyprenyltransferase activity"/>
    <property type="evidence" value="ECO:0007669"/>
    <property type="project" value="UniProtKB-UniRule"/>
</dbReference>
<evidence type="ECO:0000256" key="8">
    <source>
        <dbReference type="HAMAP-Rule" id="MF_01937"/>
    </source>
</evidence>
<dbReference type="EMBL" id="AP023366">
    <property type="protein sequence ID" value="BCJ86213.1"/>
    <property type="molecule type" value="Genomic_DNA"/>
</dbReference>
<sequence>MVSATTHPQQTGWRVWWHLFRPHTLTAAVIPVLVGTAYAWKIGSVNVLLFLAMFVASLLIQAATNTFNEYFDFKRGLDKPEKVGIGGAIVRHGIPENTVLRAAYLLFALALLLGVYICWQSSWWVALAGVVSMLVAYFYTGGPYPLAYTPFGELASGVFMGPVIVGIAFFIQTGQLTPDIVWISIPVMILVAAILTGNNIRDIEEDIAGGRRTLAILLGKTGAVKFLAGMFTIAYLWTVGMIWFGLGNSWLLLTLLSVPKAMQAIQLFQRGVTQPQMMPAMKATSVLHTQFGILFAIGILLS</sequence>
<dbReference type="RefSeq" id="WP_200760236.1">
    <property type="nucleotide sequence ID" value="NZ_AP023366.1"/>
</dbReference>
<dbReference type="InterPro" id="IPR044878">
    <property type="entry name" value="UbiA_sf"/>
</dbReference>
<protein>
    <recommendedName>
        <fullName evidence="8 9">1,4-dihydroxy-2-naphthoate octaprenyltransferase</fullName>
        <shortName evidence="8">DHNA-octaprenyltransferase</shortName>
        <ecNumber evidence="8 9">2.5.1.74</ecNumber>
    </recommendedName>
</protein>
<dbReference type="Gene3D" id="1.10.357.140">
    <property type="entry name" value="UbiA prenyltransferase"/>
    <property type="match status" value="1"/>
</dbReference>
<feature type="transmembrane region" description="Helical" evidence="8">
    <location>
        <begin position="180"/>
        <end position="201"/>
    </location>
</feature>
<dbReference type="NCBIfam" id="TIGR00751">
    <property type="entry name" value="menA"/>
    <property type="match status" value="1"/>
</dbReference>
<dbReference type="Proteomes" id="UP000593802">
    <property type="component" value="Chromosome"/>
</dbReference>
<keyword evidence="5 8" id="KW-0812">Transmembrane</keyword>
<gene>
    <name evidence="8 10" type="primary">menA</name>
    <name evidence="10" type="ORF">skT53_11980</name>
</gene>
<name>A0A7I8D7S5_9BACL</name>
<organism evidence="10 11">
    <name type="scientific">Effusibacillus dendaii</name>
    <dbReference type="NCBI Taxonomy" id="2743772"/>
    <lineage>
        <taxon>Bacteria</taxon>
        <taxon>Bacillati</taxon>
        <taxon>Bacillota</taxon>
        <taxon>Bacilli</taxon>
        <taxon>Bacillales</taxon>
        <taxon>Alicyclobacillaceae</taxon>
        <taxon>Effusibacillus</taxon>
    </lineage>
</organism>
<feature type="transmembrane region" description="Helical" evidence="8">
    <location>
        <begin position="99"/>
        <end position="117"/>
    </location>
</feature>
<dbReference type="GO" id="GO:0009234">
    <property type="term" value="P:menaquinone biosynthetic process"/>
    <property type="evidence" value="ECO:0007669"/>
    <property type="project" value="UniProtKB-UniRule"/>
</dbReference>
<reference evidence="10 11" key="1">
    <citation type="submission" date="2020-08" db="EMBL/GenBank/DDBJ databases">
        <title>Complete Genome Sequence of Effusibacillus dendaii Strain skT53, Isolated from Farmland soil.</title>
        <authorList>
            <person name="Konishi T."/>
            <person name="Kawasaki H."/>
        </authorList>
    </citation>
    <scope>NUCLEOTIDE SEQUENCE [LARGE SCALE GENOMIC DNA]</scope>
    <source>
        <strain evidence="11">skT53</strain>
    </source>
</reference>
<comment type="pathway">
    <text evidence="8">Quinol/quinone metabolism; menaquinone biosynthesis; menaquinol from 1,4-dihydroxy-2-naphthoate: step 1/2.</text>
</comment>
<keyword evidence="4 8" id="KW-0808">Transferase</keyword>
<dbReference type="HAMAP" id="MF_01937">
    <property type="entry name" value="MenA_1"/>
    <property type="match status" value="1"/>
</dbReference>
<feature type="transmembrane region" description="Helical" evidence="8">
    <location>
        <begin position="123"/>
        <end position="142"/>
    </location>
</feature>
<dbReference type="GO" id="GO:0005886">
    <property type="term" value="C:plasma membrane"/>
    <property type="evidence" value="ECO:0007669"/>
    <property type="project" value="UniProtKB-SubCell"/>
</dbReference>